<dbReference type="AlphaFoldDB" id="A0A0G1LGG3"/>
<name>A0A0G1LGG3_9BACT</name>
<evidence type="ECO:0000313" key="1">
    <source>
        <dbReference type="EMBL" id="KKT67827.1"/>
    </source>
</evidence>
<sequence length="235" mass="26942">MSKAEKIEESSFRELEKAKLLREVEVKASMKQIAIIVDVETGEGVLRCLYRPEKGVLLSLDPRIPKPQELYRDALYYRVSKLLGWNFVLPVAEWSLDGNDEGVLRPFLQQVETRQIYDFRVDKLRERSWFWLKVAALDYVCGVVDRRTNDFLFTPSSIFVVDSGLSFVEGEDFSYQSSIIREKLSGEILPEDIREALLRLSENQIQRLAVGVLDGKEVESVARRALKLADVGVIL</sequence>
<accession>A0A0G1LGG3</accession>
<dbReference type="EMBL" id="LCIZ01000002">
    <property type="protein sequence ID" value="KKT67827.1"/>
    <property type="molecule type" value="Genomic_DNA"/>
</dbReference>
<evidence type="ECO:0000313" key="2">
    <source>
        <dbReference type="Proteomes" id="UP000033901"/>
    </source>
</evidence>
<proteinExistence type="predicted"/>
<gene>
    <name evidence="1" type="ORF">UW61_C0002G0005</name>
</gene>
<reference evidence="1 2" key="1">
    <citation type="journal article" date="2015" name="Nature">
        <title>rRNA introns, odd ribosomes, and small enigmatic genomes across a large radiation of phyla.</title>
        <authorList>
            <person name="Brown C.T."/>
            <person name="Hug L.A."/>
            <person name="Thomas B.C."/>
            <person name="Sharon I."/>
            <person name="Castelle C.J."/>
            <person name="Singh A."/>
            <person name="Wilkins M.J."/>
            <person name="Williams K.H."/>
            <person name="Banfield J.F."/>
        </authorList>
    </citation>
    <scope>NUCLEOTIDE SEQUENCE [LARGE SCALE GENOMIC DNA]</scope>
</reference>
<dbReference type="Proteomes" id="UP000033901">
    <property type="component" value="Unassembled WGS sequence"/>
</dbReference>
<protein>
    <recommendedName>
        <fullName evidence="3">PI3K/PI4K catalytic domain-containing protein</fullName>
    </recommendedName>
</protein>
<evidence type="ECO:0008006" key="3">
    <source>
        <dbReference type="Google" id="ProtNLM"/>
    </source>
</evidence>
<organism evidence="1 2">
    <name type="scientific">Candidatus Curtissbacteria bacterium GW2011_GWC1_44_33</name>
    <dbReference type="NCBI Taxonomy" id="1618413"/>
    <lineage>
        <taxon>Bacteria</taxon>
        <taxon>Candidatus Curtissiibacteriota</taxon>
    </lineage>
</organism>
<comment type="caution">
    <text evidence="1">The sequence shown here is derived from an EMBL/GenBank/DDBJ whole genome shotgun (WGS) entry which is preliminary data.</text>
</comment>